<proteinExistence type="predicted"/>
<dbReference type="EMBL" id="HF584283">
    <property type="protein sequence ID" value="CCQ43780.1"/>
    <property type="molecule type" value="Genomic_DNA"/>
</dbReference>
<dbReference type="AlphaFoldDB" id="L8E916"/>
<reference evidence="2" key="1">
    <citation type="journal article" date="2013" name="PLoS ONE">
        <title>Direct detection of alternative open reading frames translation products in human significantly expands the proteome.</title>
        <authorList>
            <person name="Vanderperre B."/>
            <person name="Lucier J.-F."/>
            <person name="Motard J."/>
            <person name="Tremblay G."/>
            <person name="Vanderperre S."/>
            <person name="Wisztorski M."/>
            <person name="Salzet M."/>
            <person name="Boisvert F.-M."/>
            <person name="Roucou X."/>
        </authorList>
    </citation>
    <scope>NUCLEOTIDE SEQUENCE</scope>
</reference>
<dbReference type="OrthoDB" id="9993594at2759"/>
<gene>
    <name evidence="2" type="primary">PTPN5</name>
</gene>
<name>L8E916_HUMAN</name>
<accession>L8E916</accession>
<organism evidence="2">
    <name type="scientific">Homo sapiens</name>
    <name type="common">Human</name>
    <dbReference type="NCBI Taxonomy" id="9606"/>
    <lineage>
        <taxon>Eukaryota</taxon>
        <taxon>Metazoa</taxon>
        <taxon>Chordata</taxon>
        <taxon>Craniata</taxon>
        <taxon>Vertebrata</taxon>
        <taxon>Euteleostomi</taxon>
        <taxon>Mammalia</taxon>
        <taxon>Eutheria</taxon>
        <taxon>Euarchontoglires</taxon>
        <taxon>Primates</taxon>
        <taxon>Haplorrhini</taxon>
        <taxon>Catarrhini</taxon>
        <taxon>Hominidae</taxon>
        <taxon>Homo</taxon>
    </lineage>
</organism>
<evidence type="ECO:0000256" key="1">
    <source>
        <dbReference type="SAM" id="MobiDB-lite"/>
    </source>
</evidence>
<protein>
    <submittedName>
        <fullName evidence="2">Alternative protein PTPN5</fullName>
    </submittedName>
</protein>
<sequence>MPTTSGAMVGRRRCTSPLRDPSSARSPTSGAWCGRSTRPSLS</sequence>
<feature type="region of interest" description="Disordered" evidence="1">
    <location>
        <begin position="1"/>
        <end position="42"/>
    </location>
</feature>
<evidence type="ECO:0000313" key="2">
    <source>
        <dbReference type="EMBL" id="CCQ43780.1"/>
    </source>
</evidence>